<dbReference type="EMBL" id="NUEQ01000092">
    <property type="protein sequence ID" value="PEJ27916.1"/>
    <property type="molecule type" value="Genomic_DNA"/>
</dbReference>
<dbReference type="AlphaFoldDB" id="A0AAX0RXV7"/>
<feature type="transmembrane region" description="Helical" evidence="1">
    <location>
        <begin position="279"/>
        <end position="301"/>
    </location>
</feature>
<evidence type="ECO:0000313" key="2">
    <source>
        <dbReference type="EMBL" id="PEJ27916.1"/>
    </source>
</evidence>
<evidence type="ECO:0008006" key="4">
    <source>
        <dbReference type="Google" id="ProtNLM"/>
    </source>
</evidence>
<feature type="transmembrane region" description="Helical" evidence="1">
    <location>
        <begin position="338"/>
        <end position="354"/>
    </location>
</feature>
<gene>
    <name evidence="2" type="ORF">CN689_22825</name>
</gene>
<keyword evidence="1" id="KW-0472">Membrane</keyword>
<feature type="transmembrane region" description="Helical" evidence="1">
    <location>
        <begin position="361"/>
        <end position="381"/>
    </location>
</feature>
<feature type="transmembrane region" description="Helical" evidence="1">
    <location>
        <begin position="89"/>
        <end position="108"/>
    </location>
</feature>
<keyword evidence="1" id="KW-0812">Transmembrane</keyword>
<evidence type="ECO:0000313" key="3">
    <source>
        <dbReference type="Proteomes" id="UP000220106"/>
    </source>
</evidence>
<dbReference type="Proteomes" id="UP000220106">
    <property type="component" value="Unassembled WGS sequence"/>
</dbReference>
<sequence>MERKDQLVTPTKIFNIGIALISIFSIMFLFWTQLTHVNSFASTWDQVDYALALDRYDLMAMQPHFPGYPYFILGGYFIHQFVDNKVSSLTIFNILFYFSALFPMYKLARHYVSRSYSLGIISILYSSTYVMVIVNQPISEGAALAALWWYFWSIHWAMKDQGIGVNSLPPLFLSILLGIRLSYLPFAIGLLFLFYKKWKNKYYTNKQIVIYSLLTIMCQFIWVASLVFSEGSVKGFVKLSLAFTSGHFNDWGNTAISSDLSFLERVKTLVLDNVMWTGISSQTILLAVLYGILVSLFIYQLKGSNLKKDFSQQLACIMGICYLTWAIVAQNIDKPRHILPLVILFIFVLLTNLLKKIRNSVIFILCCLLLISQTYYSSMLIKQQAIESPATIQLANYLQSLDQSAVVYAWEETRVFQYINIKTPYKKVQTYQVFLHDKSYYQHRKILITNKAVEGFKAQGINLSGKIKKIKEFHSNSIYDPVYNDIVLYEWKNE</sequence>
<feature type="transmembrane region" description="Helical" evidence="1">
    <location>
        <begin position="313"/>
        <end position="332"/>
    </location>
</feature>
<feature type="transmembrane region" description="Helical" evidence="1">
    <location>
        <begin position="171"/>
        <end position="196"/>
    </location>
</feature>
<name>A0AAX0RXV7_9BACI</name>
<keyword evidence="1" id="KW-1133">Transmembrane helix</keyword>
<proteinExistence type="predicted"/>
<accession>A0AAX0RXV7</accession>
<feature type="transmembrane region" description="Helical" evidence="1">
    <location>
        <begin position="12"/>
        <end position="31"/>
    </location>
</feature>
<reference evidence="2 3" key="1">
    <citation type="submission" date="2017-09" db="EMBL/GenBank/DDBJ databases">
        <title>Large-scale bioinformatics analysis of Bacillus genomes uncovers conserved roles of natural products in bacterial physiology.</title>
        <authorList>
            <consortium name="Agbiome Team Llc"/>
            <person name="Bleich R.M."/>
            <person name="Kirk G.J."/>
            <person name="Santa Maria K.C."/>
            <person name="Allen S.E."/>
            <person name="Farag S."/>
            <person name="Shank E.A."/>
            <person name="Bowers A."/>
        </authorList>
    </citation>
    <scope>NUCLEOTIDE SEQUENCE [LARGE SCALE GENOMIC DNA]</scope>
    <source>
        <strain evidence="2 3">AFS003229</strain>
    </source>
</reference>
<feature type="transmembrane region" description="Helical" evidence="1">
    <location>
        <begin position="208"/>
        <end position="228"/>
    </location>
</feature>
<dbReference type="RefSeq" id="WP_098177481.1">
    <property type="nucleotide sequence ID" value="NZ_NUEQ01000092.1"/>
</dbReference>
<evidence type="ECO:0000256" key="1">
    <source>
        <dbReference type="SAM" id="Phobius"/>
    </source>
</evidence>
<comment type="caution">
    <text evidence="2">The sequence shown here is derived from an EMBL/GenBank/DDBJ whole genome shotgun (WGS) entry which is preliminary data.</text>
</comment>
<protein>
    <recommendedName>
        <fullName evidence="4">Nucleoporin-interacting protein</fullName>
    </recommendedName>
</protein>
<organism evidence="2 3">
    <name type="scientific">Peribacillus butanolivorans</name>
    <dbReference type="NCBI Taxonomy" id="421767"/>
    <lineage>
        <taxon>Bacteria</taxon>
        <taxon>Bacillati</taxon>
        <taxon>Bacillota</taxon>
        <taxon>Bacilli</taxon>
        <taxon>Bacillales</taxon>
        <taxon>Bacillaceae</taxon>
        <taxon>Peribacillus</taxon>
    </lineage>
</organism>